<evidence type="ECO:0000256" key="1">
    <source>
        <dbReference type="SAM" id="MobiDB-lite"/>
    </source>
</evidence>
<dbReference type="EMBL" id="LR796236">
    <property type="protein sequence ID" value="CAB4129410.1"/>
    <property type="molecule type" value="Genomic_DNA"/>
</dbReference>
<proteinExistence type="predicted"/>
<name>A0A6J5L9D4_9CAUD</name>
<feature type="region of interest" description="Disordered" evidence="1">
    <location>
        <begin position="75"/>
        <end position="104"/>
    </location>
</feature>
<evidence type="ECO:0000313" key="2">
    <source>
        <dbReference type="EMBL" id="CAB4129410.1"/>
    </source>
</evidence>
<feature type="compositionally biased region" description="Basic and acidic residues" evidence="1">
    <location>
        <begin position="75"/>
        <end position="93"/>
    </location>
</feature>
<accession>A0A6J5L9D4</accession>
<reference evidence="2" key="1">
    <citation type="submission" date="2020-04" db="EMBL/GenBank/DDBJ databases">
        <authorList>
            <person name="Chiriac C."/>
            <person name="Salcher M."/>
            <person name="Ghai R."/>
            <person name="Kavagutti S V."/>
        </authorList>
    </citation>
    <scope>NUCLEOTIDE SEQUENCE</scope>
</reference>
<gene>
    <name evidence="2" type="ORF">UFOVP115_3</name>
</gene>
<sequence>MALIKGQEVKETPTQYPANPRLWNMITVQAKTRFAKYPSPAAAHWVHTKYEQMGGTFVDSKKQVDPRMRDYAQEAIDKKEEKQKDSIRRDVTKKVTKKVTGPIV</sequence>
<protein>
    <submittedName>
        <fullName evidence="2">Uncharacterized protein</fullName>
    </submittedName>
</protein>
<organism evidence="2">
    <name type="scientific">uncultured Caudovirales phage</name>
    <dbReference type="NCBI Taxonomy" id="2100421"/>
    <lineage>
        <taxon>Viruses</taxon>
        <taxon>Duplodnaviria</taxon>
        <taxon>Heunggongvirae</taxon>
        <taxon>Uroviricota</taxon>
        <taxon>Caudoviricetes</taxon>
        <taxon>Peduoviridae</taxon>
        <taxon>Maltschvirus</taxon>
        <taxon>Maltschvirus maltsch</taxon>
    </lineage>
</organism>